<dbReference type="GO" id="GO:0030198">
    <property type="term" value="P:extracellular matrix organization"/>
    <property type="evidence" value="ECO:0007669"/>
    <property type="project" value="TreeGrafter"/>
</dbReference>
<dbReference type="PROSITE" id="PS50002">
    <property type="entry name" value="SH3"/>
    <property type="match status" value="1"/>
</dbReference>
<evidence type="ECO:0000256" key="1">
    <source>
        <dbReference type="ARBA" id="ARBA00004613"/>
    </source>
</evidence>
<dbReference type="SUPFAM" id="SSF50044">
    <property type="entry name" value="SH3-domain"/>
    <property type="match status" value="1"/>
</dbReference>
<dbReference type="EMBL" id="JAPFRF010000023">
    <property type="protein sequence ID" value="KAJ7304491.1"/>
    <property type="molecule type" value="Genomic_DNA"/>
</dbReference>
<evidence type="ECO:0000256" key="3">
    <source>
        <dbReference type="ARBA" id="ARBA00022525"/>
    </source>
</evidence>
<sequence>MTSQQHSQWSVEGKKIGEGEGQKQQLHLARQAGRLHFPLSKQQLLGRLVLHSAEMGASAWGFFGAGLLLCSLLGLVWSGRQMDKLAEKKLCADAECDHPISIAVALQDYIAPDCRFINIQRGQIVYVFSKLKGRGRLFWGGSVEGDYYGEQASLLGYFPSSVIQERQYLKPGKVEVKTSRWDFYCQ</sequence>
<dbReference type="GO" id="GO:0005576">
    <property type="term" value="C:extracellular region"/>
    <property type="evidence" value="ECO:0007669"/>
    <property type="project" value="UniProtKB-SubCell"/>
</dbReference>
<dbReference type="Gene3D" id="2.30.30.40">
    <property type="entry name" value="SH3 Domains"/>
    <property type="match status" value="1"/>
</dbReference>
<reference evidence="10" key="1">
    <citation type="journal article" date="2023" name="DNA Res.">
        <title>Chromosome-level genome assembly of Phrynocephalus forsythii using third-generation DNA sequencing and Hi-C analysis.</title>
        <authorList>
            <person name="Qi Y."/>
            <person name="Zhao W."/>
            <person name="Zhao Y."/>
            <person name="Niu C."/>
            <person name="Cao S."/>
            <person name="Zhang Y."/>
        </authorList>
    </citation>
    <scope>NUCLEOTIDE SEQUENCE</scope>
    <source>
        <tissue evidence="10">Muscle</tissue>
    </source>
</reference>
<evidence type="ECO:0000256" key="6">
    <source>
        <dbReference type="ARBA" id="ARBA00061486"/>
    </source>
</evidence>
<dbReference type="AlphaFoldDB" id="A0A9Q0X8X1"/>
<evidence type="ECO:0000259" key="9">
    <source>
        <dbReference type="PROSITE" id="PS50002"/>
    </source>
</evidence>
<evidence type="ECO:0000313" key="11">
    <source>
        <dbReference type="Proteomes" id="UP001142489"/>
    </source>
</evidence>
<protein>
    <recommendedName>
        <fullName evidence="9">SH3 domain-containing protein</fullName>
    </recommendedName>
</protein>
<dbReference type="Proteomes" id="UP001142489">
    <property type="component" value="Unassembled WGS sequence"/>
</dbReference>
<proteinExistence type="inferred from homology"/>
<keyword evidence="2 7" id="KW-0728">SH3 domain</keyword>
<evidence type="ECO:0000256" key="2">
    <source>
        <dbReference type="ARBA" id="ARBA00022443"/>
    </source>
</evidence>
<accession>A0A9Q0X8X1</accession>
<evidence type="ECO:0000313" key="10">
    <source>
        <dbReference type="EMBL" id="KAJ7304491.1"/>
    </source>
</evidence>
<feature type="transmembrane region" description="Helical" evidence="8">
    <location>
        <begin position="57"/>
        <end position="79"/>
    </location>
</feature>
<dbReference type="SMART" id="SM00326">
    <property type="entry name" value="SH3"/>
    <property type="match status" value="1"/>
</dbReference>
<comment type="caution">
    <text evidence="10">The sequence shown here is derived from an EMBL/GenBank/DDBJ whole genome shotgun (WGS) entry which is preliminary data.</text>
</comment>
<feature type="domain" description="SH3" evidence="9">
    <location>
        <begin position="98"/>
        <end position="168"/>
    </location>
</feature>
<keyword evidence="4" id="KW-0732">Signal</keyword>
<dbReference type="PANTHER" id="PTHR47312:SF1">
    <property type="entry name" value="MELANOMA-DERIVED GROWTH REGULATORY PROTEIN"/>
    <property type="match status" value="1"/>
</dbReference>
<evidence type="ECO:0000256" key="7">
    <source>
        <dbReference type="PROSITE-ProRule" id="PRU00192"/>
    </source>
</evidence>
<keyword evidence="5" id="KW-1015">Disulfide bond</keyword>
<organism evidence="10 11">
    <name type="scientific">Phrynocephalus forsythii</name>
    <dbReference type="NCBI Taxonomy" id="171643"/>
    <lineage>
        <taxon>Eukaryota</taxon>
        <taxon>Metazoa</taxon>
        <taxon>Chordata</taxon>
        <taxon>Craniata</taxon>
        <taxon>Vertebrata</taxon>
        <taxon>Euteleostomi</taxon>
        <taxon>Lepidosauria</taxon>
        <taxon>Squamata</taxon>
        <taxon>Bifurcata</taxon>
        <taxon>Unidentata</taxon>
        <taxon>Episquamata</taxon>
        <taxon>Toxicofera</taxon>
        <taxon>Iguania</taxon>
        <taxon>Acrodonta</taxon>
        <taxon>Agamidae</taxon>
        <taxon>Agaminae</taxon>
        <taxon>Phrynocephalus</taxon>
    </lineage>
</organism>
<comment type="subcellular location">
    <subcellularLocation>
        <location evidence="1">Secreted</location>
    </subcellularLocation>
</comment>
<gene>
    <name evidence="10" type="ORF">JRQ81_012059</name>
</gene>
<dbReference type="InterPro" id="IPR001452">
    <property type="entry name" value="SH3_domain"/>
</dbReference>
<keyword evidence="8" id="KW-0812">Transmembrane</keyword>
<keyword evidence="8" id="KW-0472">Membrane</keyword>
<dbReference type="InterPro" id="IPR036028">
    <property type="entry name" value="SH3-like_dom_sf"/>
</dbReference>
<evidence type="ECO:0000256" key="5">
    <source>
        <dbReference type="ARBA" id="ARBA00023157"/>
    </source>
</evidence>
<comment type="similarity">
    <text evidence="6">Belongs to the MIA/OTOR family.</text>
</comment>
<dbReference type="FunFam" id="2.30.30.40:FF:000175">
    <property type="entry name" value="Melanoma-derived growth regulatory protein"/>
    <property type="match status" value="1"/>
</dbReference>
<dbReference type="Pfam" id="PF07653">
    <property type="entry name" value="SH3_2"/>
    <property type="match status" value="1"/>
</dbReference>
<name>A0A9Q0X8X1_9SAUR</name>
<keyword evidence="8" id="KW-1133">Transmembrane helix</keyword>
<keyword evidence="11" id="KW-1185">Reference proteome</keyword>
<dbReference type="PANTHER" id="PTHR47312">
    <property type="entry name" value="MELANOMA-DERIVED GROWTH REGULATORY PROTEIN"/>
    <property type="match status" value="1"/>
</dbReference>
<evidence type="ECO:0000256" key="8">
    <source>
        <dbReference type="SAM" id="Phobius"/>
    </source>
</evidence>
<evidence type="ECO:0000256" key="4">
    <source>
        <dbReference type="ARBA" id="ARBA00022729"/>
    </source>
</evidence>
<dbReference type="InterPro" id="IPR043369">
    <property type="entry name" value="MIA"/>
</dbReference>
<keyword evidence="3" id="KW-0964">Secreted</keyword>
<dbReference type="OrthoDB" id="6627676at2759"/>